<feature type="compositionally biased region" description="Polar residues" evidence="1">
    <location>
        <begin position="68"/>
        <end position="83"/>
    </location>
</feature>
<proteinExistence type="predicted"/>
<keyword evidence="3" id="KW-1185">Reference proteome</keyword>
<protein>
    <submittedName>
        <fullName evidence="2">Uncharacterized protein</fullName>
    </submittedName>
</protein>
<evidence type="ECO:0000313" key="3">
    <source>
        <dbReference type="Proteomes" id="UP001148018"/>
    </source>
</evidence>
<organism evidence="2 3">
    <name type="scientific">Muraenolepis orangiensis</name>
    <name type="common">Patagonian moray cod</name>
    <dbReference type="NCBI Taxonomy" id="630683"/>
    <lineage>
        <taxon>Eukaryota</taxon>
        <taxon>Metazoa</taxon>
        <taxon>Chordata</taxon>
        <taxon>Craniata</taxon>
        <taxon>Vertebrata</taxon>
        <taxon>Euteleostomi</taxon>
        <taxon>Actinopterygii</taxon>
        <taxon>Neopterygii</taxon>
        <taxon>Teleostei</taxon>
        <taxon>Neoteleostei</taxon>
        <taxon>Acanthomorphata</taxon>
        <taxon>Zeiogadaria</taxon>
        <taxon>Gadariae</taxon>
        <taxon>Gadiformes</taxon>
        <taxon>Muraenolepidoidei</taxon>
        <taxon>Muraenolepididae</taxon>
        <taxon>Muraenolepis</taxon>
    </lineage>
</organism>
<comment type="caution">
    <text evidence="2">The sequence shown here is derived from an EMBL/GenBank/DDBJ whole genome shotgun (WGS) entry which is preliminary data.</text>
</comment>
<accession>A0A9Q0E7N4</accession>
<reference evidence="2" key="1">
    <citation type="submission" date="2022-07" db="EMBL/GenBank/DDBJ databases">
        <title>Chromosome-level genome of Muraenolepis orangiensis.</title>
        <authorList>
            <person name="Kim J."/>
        </authorList>
    </citation>
    <scope>NUCLEOTIDE SEQUENCE</scope>
    <source>
        <strain evidence="2">KU_S4_2022</strain>
        <tissue evidence="2">Muscle</tissue>
    </source>
</reference>
<evidence type="ECO:0000256" key="1">
    <source>
        <dbReference type="SAM" id="MobiDB-lite"/>
    </source>
</evidence>
<sequence>MSRLAGPPGCVERSSTQEVKDLVSWGLKANVVSQHESPSDIAYSRAELGLALITFSKLIWYRIKVRGQKSQTSNTNKGISFSQHPDGAAQEC</sequence>
<feature type="region of interest" description="Disordered" evidence="1">
    <location>
        <begin position="67"/>
        <end position="92"/>
    </location>
</feature>
<dbReference type="AlphaFoldDB" id="A0A9Q0E7N4"/>
<gene>
    <name evidence="2" type="ORF">NHX12_029919</name>
</gene>
<evidence type="ECO:0000313" key="2">
    <source>
        <dbReference type="EMBL" id="KAJ3602160.1"/>
    </source>
</evidence>
<dbReference type="EMBL" id="JANIIK010000046">
    <property type="protein sequence ID" value="KAJ3602160.1"/>
    <property type="molecule type" value="Genomic_DNA"/>
</dbReference>
<dbReference type="Proteomes" id="UP001148018">
    <property type="component" value="Unassembled WGS sequence"/>
</dbReference>
<name>A0A9Q0E7N4_9TELE</name>